<keyword evidence="2" id="KW-0732">Signal</keyword>
<keyword evidence="5" id="KW-1185">Reference proteome</keyword>
<feature type="chain" id="PRO_5040209714" evidence="2">
    <location>
        <begin position="27"/>
        <end position="169"/>
    </location>
</feature>
<dbReference type="Gene3D" id="3.10.100.10">
    <property type="entry name" value="Mannose-Binding Protein A, subunit A"/>
    <property type="match status" value="1"/>
</dbReference>
<organism evidence="4 5">
    <name type="scientific">Holothuria leucospilota</name>
    <name type="common">Black long sea cucumber</name>
    <name type="synonym">Mertensiothuria leucospilota</name>
    <dbReference type="NCBI Taxonomy" id="206669"/>
    <lineage>
        <taxon>Eukaryota</taxon>
        <taxon>Metazoa</taxon>
        <taxon>Echinodermata</taxon>
        <taxon>Eleutherozoa</taxon>
        <taxon>Echinozoa</taxon>
        <taxon>Holothuroidea</taxon>
        <taxon>Aspidochirotacea</taxon>
        <taxon>Aspidochirotida</taxon>
        <taxon>Holothuriidae</taxon>
        <taxon>Holothuria</taxon>
    </lineage>
</organism>
<evidence type="ECO:0000313" key="4">
    <source>
        <dbReference type="EMBL" id="KAJ8037185.1"/>
    </source>
</evidence>
<reference evidence="4" key="1">
    <citation type="submission" date="2021-10" db="EMBL/GenBank/DDBJ databases">
        <title>Tropical sea cucumber genome reveals ecological adaptation and Cuvierian tubules defense mechanism.</title>
        <authorList>
            <person name="Chen T."/>
        </authorList>
    </citation>
    <scope>NUCLEOTIDE SEQUENCE</scope>
    <source>
        <strain evidence="4">Nanhai2018</strain>
        <tissue evidence="4">Muscle</tissue>
    </source>
</reference>
<evidence type="ECO:0000256" key="1">
    <source>
        <dbReference type="ARBA" id="ARBA00023157"/>
    </source>
</evidence>
<evidence type="ECO:0000259" key="3">
    <source>
        <dbReference type="PROSITE" id="PS50041"/>
    </source>
</evidence>
<proteinExistence type="predicted"/>
<dbReference type="AlphaFoldDB" id="A0A9Q1H937"/>
<accession>A0A9Q1H937</accession>
<dbReference type="SMART" id="SM00034">
    <property type="entry name" value="CLECT"/>
    <property type="match status" value="1"/>
</dbReference>
<dbReference type="PANTHER" id="PTHR22802">
    <property type="entry name" value="C-TYPE LECTIN SUPERFAMILY MEMBER"/>
    <property type="match status" value="1"/>
</dbReference>
<dbReference type="PROSITE" id="PS50041">
    <property type="entry name" value="C_TYPE_LECTIN_2"/>
    <property type="match status" value="1"/>
</dbReference>
<dbReference type="PANTHER" id="PTHR22802:SF463">
    <property type="entry name" value="C-TYPE LECTIN DOMAIN-CONTAINING PROTEIN"/>
    <property type="match status" value="1"/>
</dbReference>
<dbReference type="InterPro" id="IPR016187">
    <property type="entry name" value="CTDL_fold"/>
</dbReference>
<dbReference type="OrthoDB" id="8935730at2759"/>
<dbReference type="InterPro" id="IPR051004">
    <property type="entry name" value="DC-SIGN_domain-containing"/>
</dbReference>
<dbReference type="EMBL" id="JAIZAY010000008">
    <property type="protein sequence ID" value="KAJ8037185.1"/>
    <property type="molecule type" value="Genomic_DNA"/>
</dbReference>
<dbReference type="PROSITE" id="PS00615">
    <property type="entry name" value="C_TYPE_LECTIN_1"/>
    <property type="match status" value="1"/>
</dbReference>
<dbReference type="Pfam" id="PF00059">
    <property type="entry name" value="Lectin_C"/>
    <property type="match status" value="1"/>
</dbReference>
<dbReference type="InterPro" id="IPR018378">
    <property type="entry name" value="C-type_lectin_CS"/>
</dbReference>
<dbReference type="InterPro" id="IPR001304">
    <property type="entry name" value="C-type_lectin-like"/>
</dbReference>
<dbReference type="Proteomes" id="UP001152320">
    <property type="component" value="Chromosome 8"/>
</dbReference>
<dbReference type="CDD" id="cd00037">
    <property type="entry name" value="CLECT"/>
    <property type="match status" value="1"/>
</dbReference>
<feature type="domain" description="C-type lectin" evidence="3">
    <location>
        <begin position="38"/>
        <end position="154"/>
    </location>
</feature>
<dbReference type="InterPro" id="IPR016186">
    <property type="entry name" value="C-type_lectin-like/link_sf"/>
</dbReference>
<keyword evidence="1" id="KW-1015">Disulfide bond</keyword>
<protein>
    <submittedName>
        <fullName evidence="4">Snaclec 9</fullName>
    </submittedName>
</protein>
<comment type="caution">
    <text evidence="4">The sequence shown here is derived from an EMBL/GenBank/DDBJ whole genome shotgun (WGS) entry which is preliminary data.</text>
</comment>
<gene>
    <name evidence="4" type="ORF">HOLleu_17937</name>
</gene>
<name>A0A9Q1H937_HOLLE</name>
<evidence type="ECO:0000313" key="5">
    <source>
        <dbReference type="Proteomes" id="UP001152320"/>
    </source>
</evidence>
<feature type="signal peptide" evidence="2">
    <location>
        <begin position="1"/>
        <end position="26"/>
    </location>
</feature>
<evidence type="ECO:0000256" key="2">
    <source>
        <dbReference type="SAM" id="SignalP"/>
    </source>
</evidence>
<dbReference type="SUPFAM" id="SSF56436">
    <property type="entry name" value="C-type lectin-like"/>
    <property type="match status" value="1"/>
</dbReference>
<sequence>MILFHLHLSQTFALVLFLIFFIKVEGTELECREPFVYFQKYCYYFSSQQMPFRSAKEFCNSYGFPSHPCHLTSIHSSEENSFVHHRATQLWANPIYWLGATKSSNFGYLSWLDRSWVNFTKFRPFGNEGWCVQQTEQQVWDDTNCAHSNYFVCKKVADIAVICKYFVRF</sequence>